<keyword evidence="1" id="KW-0812">Transmembrane</keyword>
<evidence type="ECO:0000256" key="1">
    <source>
        <dbReference type="SAM" id="Phobius"/>
    </source>
</evidence>
<keyword evidence="1" id="KW-1133">Transmembrane helix</keyword>
<evidence type="ECO:0000313" key="3">
    <source>
        <dbReference type="Proteomes" id="UP000075578"/>
    </source>
</evidence>
<sequence length="148" mass="15799">MLTLNTSIIACVTAAAVAVIPTVYSQNILFVGTCTNILSLFPKSVTKVSSFESILMISSTLFLISGAFPTISSFISLPIIIWPFPPNAPVASADWVPLRSTATVLTILDTMLCIASFFRGLRASNGTPLSTSLPLSEYKSILSLYFGI</sequence>
<reference evidence="2 3" key="1">
    <citation type="journal article" date="2016" name="ISME J.">
        <title>Chasing the elusive Euryarchaeota class WSA2: genomes reveal a uniquely fastidious methyl-reducing methanogen.</title>
        <authorList>
            <person name="Nobu M.K."/>
            <person name="Narihiro T."/>
            <person name="Kuroda K."/>
            <person name="Mei R."/>
            <person name="Liu W.T."/>
        </authorList>
    </citation>
    <scope>NUCLEOTIDE SEQUENCE [LARGE SCALE GENOMIC DNA]</scope>
    <source>
        <strain evidence="2">U1lsi0528_Bin089</strain>
    </source>
</reference>
<dbReference type="Proteomes" id="UP000075578">
    <property type="component" value="Unassembled WGS sequence"/>
</dbReference>
<accession>A0A150J454</accession>
<name>A0A150J454_9EURY</name>
<keyword evidence="1" id="KW-0472">Membrane</keyword>
<evidence type="ECO:0000313" key="2">
    <source>
        <dbReference type="EMBL" id="KYC51972.1"/>
    </source>
</evidence>
<dbReference type="AlphaFoldDB" id="A0A150J454"/>
<comment type="caution">
    <text evidence="2">The sequence shown here is derived from an EMBL/GenBank/DDBJ whole genome shotgun (WGS) entry which is preliminary data.</text>
</comment>
<gene>
    <name evidence="2" type="ORF">AMQ74_00912</name>
</gene>
<feature type="transmembrane region" description="Helical" evidence="1">
    <location>
        <begin position="28"/>
        <end position="45"/>
    </location>
</feature>
<protein>
    <submittedName>
        <fullName evidence="2">Uncharacterized protein</fullName>
    </submittedName>
</protein>
<proteinExistence type="predicted"/>
<organism evidence="2 3">
    <name type="scientific">Candidatus Methanofastidiosum methylothiophilum</name>
    <dbReference type="NCBI Taxonomy" id="1705564"/>
    <lineage>
        <taxon>Archaea</taxon>
        <taxon>Methanobacteriati</taxon>
        <taxon>Methanobacteriota</taxon>
        <taxon>Stenosarchaea group</taxon>
        <taxon>Candidatus Methanofastidiosia</taxon>
        <taxon>Candidatus Methanofastidiosales</taxon>
        <taxon>Candidatus Methanofastidiosaceae</taxon>
        <taxon>Candidatus Methanofastidiosum</taxon>
    </lineage>
</organism>
<feature type="transmembrane region" description="Helical" evidence="1">
    <location>
        <begin position="57"/>
        <end position="82"/>
    </location>
</feature>
<feature type="transmembrane region" description="Helical" evidence="1">
    <location>
        <begin position="102"/>
        <end position="121"/>
    </location>
</feature>
<dbReference type="EMBL" id="LNGD01000046">
    <property type="protein sequence ID" value="KYC51972.1"/>
    <property type="molecule type" value="Genomic_DNA"/>
</dbReference>